<dbReference type="InterPro" id="IPR036388">
    <property type="entry name" value="WH-like_DNA-bd_sf"/>
</dbReference>
<comment type="caution">
    <text evidence="2">The sequence shown here is derived from an EMBL/GenBank/DDBJ whole genome shotgun (WGS) entry which is preliminary data.</text>
</comment>
<feature type="compositionally biased region" description="Basic and acidic residues" evidence="1">
    <location>
        <begin position="21"/>
        <end position="37"/>
    </location>
</feature>
<evidence type="ECO:0000313" key="3">
    <source>
        <dbReference type="Proteomes" id="UP000183385"/>
    </source>
</evidence>
<dbReference type="EMBL" id="FOLS01000029">
    <property type="protein sequence ID" value="SFD55813.1"/>
    <property type="molecule type" value="Genomic_DNA"/>
</dbReference>
<dbReference type="InterPro" id="IPR002481">
    <property type="entry name" value="FUR"/>
</dbReference>
<name>A0AAQ1QZ42_9PSED</name>
<keyword evidence="3" id="KW-1185">Reference proteome</keyword>
<dbReference type="GO" id="GO:0003700">
    <property type="term" value="F:DNA-binding transcription factor activity"/>
    <property type="evidence" value="ECO:0007669"/>
    <property type="project" value="InterPro"/>
</dbReference>
<dbReference type="Gene3D" id="1.10.10.10">
    <property type="entry name" value="Winged helix-like DNA-binding domain superfamily/Winged helix DNA-binding domain"/>
    <property type="match status" value="1"/>
</dbReference>
<dbReference type="SUPFAM" id="SSF46785">
    <property type="entry name" value="Winged helix' DNA-binding domain"/>
    <property type="match status" value="1"/>
</dbReference>
<feature type="region of interest" description="Disordered" evidence="1">
    <location>
        <begin position="1"/>
        <end position="45"/>
    </location>
</feature>
<evidence type="ECO:0000256" key="1">
    <source>
        <dbReference type="SAM" id="MobiDB-lite"/>
    </source>
</evidence>
<protein>
    <submittedName>
        <fullName evidence="2">Ferric uptake regulator family protein</fullName>
    </submittedName>
</protein>
<dbReference type="Proteomes" id="UP000183385">
    <property type="component" value="Unassembled WGS sequence"/>
</dbReference>
<reference evidence="2 3" key="1">
    <citation type="submission" date="2016-10" db="EMBL/GenBank/DDBJ databases">
        <authorList>
            <person name="Varghese N."/>
            <person name="Submissions S."/>
        </authorList>
    </citation>
    <scope>NUCLEOTIDE SEQUENCE [LARGE SCALE GENOMIC DNA]</scope>
    <source>
        <strain evidence="2 3">LMG 18378</strain>
    </source>
</reference>
<organism evidence="2 3">
    <name type="scientific">Pseudomonas citronellolis</name>
    <dbReference type="NCBI Taxonomy" id="53408"/>
    <lineage>
        <taxon>Bacteria</taxon>
        <taxon>Pseudomonadati</taxon>
        <taxon>Pseudomonadota</taxon>
        <taxon>Gammaproteobacteria</taxon>
        <taxon>Pseudomonadales</taxon>
        <taxon>Pseudomonadaceae</taxon>
        <taxon>Pseudomonas</taxon>
    </lineage>
</organism>
<evidence type="ECO:0000313" key="2">
    <source>
        <dbReference type="EMBL" id="SFD55813.1"/>
    </source>
</evidence>
<dbReference type="AlphaFoldDB" id="A0AAQ1QZ42"/>
<accession>A0AAQ1QZ42</accession>
<proteinExistence type="predicted"/>
<dbReference type="InterPro" id="IPR036390">
    <property type="entry name" value="WH_DNA-bd_sf"/>
</dbReference>
<sequence length="139" mass="15896">MISNEFQAPAERIRPCKRRAAHPDHWLRPAQGDKEKPMTQSRASEPARRILAHAGLRTSLPRLVVLSAFHEQDAYTVEELYQRLREPTNSITQACVQSTLRSLGRSGVLVRDAQRRYRLAPSFSFSMALDEEGEARRLQ</sequence>
<dbReference type="Pfam" id="PF01475">
    <property type="entry name" value="FUR"/>
    <property type="match status" value="1"/>
</dbReference>
<gene>
    <name evidence="2" type="ORF">SAMN05216577_1299</name>
</gene>